<sequence length="74" mass="8522">MRCTVYLWKAIDSDEADVVQEVRVVWNADNAIQQVMREHGLPYIHYAWVVPANENTACTERVAVRCYSVPARGR</sequence>
<evidence type="ECO:0000313" key="2">
    <source>
        <dbReference type="Proteomes" id="UP000287188"/>
    </source>
</evidence>
<reference evidence="2" key="1">
    <citation type="submission" date="2018-12" db="EMBL/GenBank/DDBJ databases">
        <title>Tengunoibacter tsumagoiensis gen. nov., sp. nov., Dictyobacter kobayashii sp. nov., D. alpinus sp. nov., and D. joshuensis sp. nov. and description of Dictyobacteraceae fam. nov. within the order Ktedonobacterales isolated from Tengu-no-mugimeshi.</title>
        <authorList>
            <person name="Wang C.M."/>
            <person name="Zheng Y."/>
            <person name="Sakai Y."/>
            <person name="Toyoda A."/>
            <person name="Minakuchi Y."/>
            <person name="Abe K."/>
            <person name="Yokota A."/>
            <person name="Yabe S."/>
        </authorList>
    </citation>
    <scope>NUCLEOTIDE SEQUENCE [LARGE SCALE GENOMIC DNA]</scope>
    <source>
        <strain evidence="2">Uno11</strain>
    </source>
</reference>
<organism evidence="1 2">
    <name type="scientific">Dictyobacter kobayashii</name>
    <dbReference type="NCBI Taxonomy" id="2014872"/>
    <lineage>
        <taxon>Bacteria</taxon>
        <taxon>Bacillati</taxon>
        <taxon>Chloroflexota</taxon>
        <taxon>Ktedonobacteria</taxon>
        <taxon>Ktedonobacterales</taxon>
        <taxon>Dictyobacteraceae</taxon>
        <taxon>Dictyobacter</taxon>
    </lineage>
</organism>
<name>A0A402AHQ7_9CHLR</name>
<dbReference type="AlphaFoldDB" id="A0A402AHQ7"/>
<protein>
    <submittedName>
        <fullName evidence="1">Uncharacterized protein</fullName>
    </submittedName>
</protein>
<comment type="caution">
    <text evidence="1">The sequence shown here is derived from an EMBL/GenBank/DDBJ whole genome shotgun (WGS) entry which is preliminary data.</text>
</comment>
<keyword evidence="2" id="KW-1185">Reference proteome</keyword>
<gene>
    <name evidence="1" type="ORF">KDK_24370</name>
</gene>
<dbReference type="Proteomes" id="UP000287188">
    <property type="component" value="Unassembled WGS sequence"/>
</dbReference>
<dbReference type="EMBL" id="BIFS01000001">
    <property type="protein sequence ID" value="GCE18637.1"/>
    <property type="molecule type" value="Genomic_DNA"/>
</dbReference>
<accession>A0A402AHQ7</accession>
<proteinExistence type="predicted"/>
<dbReference type="RefSeq" id="WP_126550142.1">
    <property type="nucleotide sequence ID" value="NZ_BIFS01000001.1"/>
</dbReference>
<evidence type="ECO:0000313" key="1">
    <source>
        <dbReference type="EMBL" id="GCE18637.1"/>
    </source>
</evidence>